<reference evidence="1 2" key="1">
    <citation type="submission" date="2017-10" db="EMBL/GenBank/DDBJ databases">
        <title>Novel microbial diversity and functional potential in the marine mammal oral microbiome.</title>
        <authorList>
            <person name="Dudek N.K."/>
            <person name="Sun C.L."/>
            <person name="Burstein D."/>
            <person name="Kantor R.S."/>
            <person name="Aliaga Goltsman D.S."/>
            <person name="Bik E.M."/>
            <person name="Thomas B.C."/>
            <person name="Banfield J.F."/>
            <person name="Relman D.A."/>
        </authorList>
    </citation>
    <scope>NUCLEOTIDE SEQUENCE [LARGE SCALE GENOMIC DNA]</scope>
    <source>
        <strain evidence="1">DOLJORAL78_61_10</strain>
    </source>
</reference>
<sequence>MKFNEVADLIKRLDTIDLKQATDRELFSALRQIDVIKSWLQQAQSNLTAQLVAEAALAEFRFADATLAMLT</sequence>
<comment type="caution">
    <text evidence="1">The sequence shown here is derived from an EMBL/GenBank/DDBJ whole genome shotgun (WGS) entry which is preliminary data.</text>
</comment>
<organism evidence="1 2">
    <name type="scientific">Ilumatobacter coccineus</name>
    <dbReference type="NCBI Taxonomy" id="467094"/>
    <lineage>
        <taxon>Bacteria</taxon>
        <taxon>Bacillati</taxon>
        <taxon>Actinomycetota</taxon>
        <taxon>Acidimicrobiia</taxon>
        <taxon>Acidimicrobiales</taxon>
        <taxon>Ilumatobacteraceae</taxon>
        <taxon>Ilumatobacter</taxon>
    </lineage>
</organism>
<proteinExistence type="predicted"/>
<accession>A0A2G6KCN4</accession>
<protein>
    <submittedName>
        <fullName evidence="1">Uncharacterized protein</fullName>
    </submittedName>
</protein>
<evidence type="ECO:0000313" key="2">
    <source>
        <dbReference type="Proteomes" id="UP000230914"/>
    </source>
</evidence>
<name>A0A2G6KCN4_9ACTN</name>
<dbReference type="EMBL" id="PDSL01000046">
    <property type="protein sequence ID" value="PIE32569.1"/>
    <property type="molecule type" value="Genomic_DNA"/>
</dbReference>
<dbReference type="Proteomes" id="UP000230914">
    <property type="component" value="Unassembled WGS sequence"/>
</dbReference>
<dbReference type="AlphaFoldDB" id="A0A2G6KCN4"/>
<evidence type="ECO:0000313" key="1">
    <source>
        <dbReference type="EMBL" id="PIE32569.1"/>
    </source>
</evidence>
<gene>
    <name evidence="1" type="ORF">CSA55_03205</name>
</gene>